<evidence type="ECO:0000256" key="12">
    <source>
        <dbReference type="RuleBase" id="RU003357"/>
    </source>
</evidence>
<comment type="similarity">
    <text evidence="11 12">Belongs to the TonB-dependent receptor family.</text>
</comment>
<dbReference type="Pfam" id="PF07715">
    <property type="entry name" value="Plug"/>
    <property type="match status" value="1"/>
</dbReference>
<dbReference type="PROSITE" id="PS52016">
    <property type="entry name" value="TONB_DEPENDENT_REC_3"/>
    <property type="match status" value="1"/>
</dbReference>
<evidence type="ECO:0000256" key="1">
    <source>
        <dbReference type="ARBA" id="ARBA00004571"/>
    </source>
</evidence>
<keyword evidence="13" id="KW-0732">Signal</keyword>
<evidence type="ECO:0000259" key="15">
    <source>
        <dbReference type="Pfam" id="PF07715"/>
    </source>
</evidence>
<keyword evidence="16" id="KW-0675">Receptor</keyword>
<evidence type="ECO:0000256" key="13">
    <source>
        <dbReference type="SAM" id="SignalP"/>
    </source>
</evidence>
<evidence type="ECO:0000256" key="7">
    <source>
        <dbReference type="ARBA" id="ARBA00023065"/>
    </source>
</evidence>
<feature type="signal peptide" evidence="13">
    <location>
        <begin position="1"/>
        <end position="22"/>
    </location>
</feature>
<dbReference type="InterPro" id="IPR012910">
    <property type="entry name" value="Plug_dom"/>
</dbReference>
<dbReference type="Pfam" id="PF00593">
    <property type="entry name" value="TonB_dep_Rec_b-barrel"/>
    <property type="match status" value="1"/>
</dbReference>
<dbReference type="AlphaFoldDB" id="A0A5C9A6M0"/>
<keyword evidence="8 12" id="KW-0798">TonB box</keyword>
<accession>A0A5C9A6M0</accession>
<proteinExistence type="inferred from homology"/>
<evidence type="ECO:0000256" key="8">
    <source>
        <dbReference type="ARBA" id="ARBA00023077"/>
    </source>
</evidence>
<evidence type="ECO:0000256" key="5">
    <source>
        <dbReference type="ARBA" id="ARBA00022692"/>
    </source>
</evidence>
<keyword evidence="6" id="KW-0408">Iron</keyword>
<feature type="domain" description="TonB-dependent receptor-like beta-barrel" evidence="14">
    <location>
        <begin position="480"/>
        <end position="788"/>
    </location>
</feature>
<evidence type="ECO:0000313" key="17">
    <source>
        <dbReference type="Proteomes" id="UP000321039"/>
    </source>
</evidence>
<keyword evidence="7" id="KW-0406">Ion transport</keyword>
<dbReference type="InterPro" id="IPR000531">
    <property type="entry name" value="Beta-barrel_TonB"/>
</dbReference>
<dbReference type="RefSeq" id="WP_148067565.1">
    <property type="nucleotide sequence ID" value="NZ_VRZA01000002.1"/>
</dbReference>
<evidence type="ECO:0000256" key="4">
    <source>
        <dbReference type="ARBA" id="ARBA00022496"/>
    </source>
</evidence>
<gene>
    <name evidence="16" type="ORF">FV139_07225</name>
</gene>
<feature type="chain" id="PRO_5022813495" evidence="13">
    <location>
        <begin position="23"/>
        <end position="825"/>
    </location>
</feature>
<keyword evidence="17" id="KW-1185">Reference proteome</keyword>
<sequence>MKPLFRQTLAAAIAAASTTTYAQPVLEEVIVTAQKRAENVMDVPISISVFTENTVEKLSARNLTDLGRFTPGVEMNNDNALQPTYTIRGVQTNDWTVGSDPAVAVYVDGVYAARGAGAEAALADISRVEVLKGPQGTLFGRNATGGAIHIISQPPVFEQEGRAKLTVGDYGRLDGEFMVNTPLSETVAVRLLAVSRNRDGFLENISGPDQSEQSSDGVRASLLWDAGTNTEVVWRVEYSEMDQHGGAQFTQINSVFEGANPGRKLDVFGKIANDFVSKEEREMFSTSLEINHDLGDVTLTSITGWRQFETELLEDLDGSNNPDYYFASSNPDDNEYFSQEFRFSGATERLMWTAGAAYSRESVDHLTTAEFKMSTLESFAWAEILRNSTSATSQAFLSALAGLSQEEIDGLSGLSNSEVGEIIPSYRQVQKDRGLDGIASSAFIWSFLNDQGTLEDFGLSTNPVLGLFQILGDVGPRIAAGGDWIESVESSGTFESYAIYGDATYSLTDRMNLTGGLRYTYDDKSFDLFTQYQNQIAGADFGLAFYNNGQPVLDTSQSDTWDAISGRLVLDYHFTDDVMGYASVATGFKSGGFNSLNFGPDIDTSYDEEEVINYELGTKGAYLDGRLQFNAAAFFYEYSNLQELKLLGQPIPSYNLRNADAEGYGVELEGFWLLTENLTLSGNYSWLKTEYTDFDIIEAAGETEEDDLTGEPRVGTPENKVNLALEYTLALGDFGDLQTRFDYTWNDKRVESLNDPTREVDAYDLANLRLTLLPEGGRWEVSAWSTNLFDEEVITVFGDNGDAIGSLTGWRIPPRMVGMDFLFHF</sequence>
<keyword evidence="2 11" id="KW-0813">Transport</keyword>
<evidence type="ECO:0000256" key="11">
    <source>
        <dbReference type="PROSITE-ProRule" id="PRU01360"/>
    </source>
</evidence>
<evidence type="ECO:0000256" key="9">
    <source>
        <dbReference type="ARBA" id="ARBA00023136"/>
    </source>
</evidence>
<feature type="domain" description="TonB-dependent receptor plug" evidence="15">
    <location>
        <begin position="40"/>
        <end position="147"/>
    </location>
</feature>
<dbReference type="InterPro" id="IPR036942">
    <property type="entry name" value="Beta-barrel_TonB_sf"/>
</dbReference>
<protein>
    <submittedName>
        <fullName evidence="16">TonB-dependent receptor plug domain-containing protein</fullName>
    </submittedName>
</protein>
<evidence type="ECO:0000256" key="6">
    <source>
        <dbReference type="ARBA" id="ARBA00023004"/>
    </source>
</evidence>
<keyword evidence="3 11" id="KW-1134">Transmembrane beta strand</keyword>
<dbReference type="PANTHER" id="PTHR32552:SF81">
    <property type="entry name" value="TONB-DEPENDENT OUTER MEMBRANE RECEPTOR"/>
    <property type="match status" value="1"/>
</dbReference>
<keyword evidence="9 11" id="KW-0472">Membrane</keyword>
<reference evidence="16 17" key="1">
    <citation type="submission" date="2019-08" db="EMBL/GenBank/DDBJ databases">
        <title>Parahaliea maris sp. nov., isolated from the surface seawater.</title>
        <authorList>
            <person name="Liu Y."/>
        </authorList>
    </citation>
    <scope>NUCLEOTIDE SEQUENCE [LARGE SCALE GENOMIC DNA]</scope>
    <source>
        <strain evidence="16 17">HSLHS9</strain>
    </source>
</reference>
<comment type="subcellular location">
    <subcellularLocation>
        <location evidence="1 11">Cell outer membrane</location>
        <topology evidence="1 11">Multi-pass membrane protein</topology>
    </subcellularLocation>
</comment>
<dbReference type="SUPFAM" id="SSF56935">
    <property type="entry name" value="Porins"/>
    <property type="match status" value="1"/>
</dbReference>
<dbReference type="GO" id="GO:0009279">
    <property type="term" value="C:cell outer membrane"/>
    <property type="evidence" value="ECO:0007669"/>
    <property type="project" value="UniProtKB-SubCell"/>
</dbReference>
<evidence type="ECO:0000256" key="2">
    <source>
        <dbReference type="ARBA" id="ARBA00022448"/>
    </source>
</evidence>
<dbReference type="PANTHER" id="PTHR32552">
    <property type="entry name" value="FERRICHROME IRON RECEPTOR-RELATED"/>
    <property type="match status" value="1"/>
</dbReference>
<dbReference type="GO" id="GO:0006826">
    <property type="term" value="P:iron ion transport"/>
    <property type="evidence" value="ECO:0007669"/>
    <property type="project" value="UniProtKB-KW"/>
</dbReference>
<dbReference type="Gene3D" id="2.40.170.20">
    <property type="entry name" value="TonB-dependent receptor, beta-barrel domain"/>
    <property type="match status" value="2"/>
</dbReference>
<evidence type="ECO:0000259" key="14">
    <source>
        <dbReference type="Pfam" id="PF00593"/>
    </source>
</evidence>
<comment type="caution">
    <text evidence="16">The sequence shown here is derived from an EMBL/GenBank/DDBJ whole genome shotgun (WGS) entry which is preliminary data.</text>
</comment>
<evidence type="ECO:0000256" key="3">
    <source>
        <dbReference type="ARBA" id="ARBA00022452"/>
    </source>
</evidence>
<evidence type="ECO:0000256" key="10">
    <source>
        <dbReference type="ARBA" id="ARBA00023237"/>
    </source>
</evidence>
<evidence type="ECO:0000313" key="16">
    <source>
        <dbReference type="EMBL" id="TXS95654.1"/>
    </source>
</evidence>
<keyword evidence="4" id="KW-0410">Iron transport</keyword>
<dbReference type="EMBL" id="VRZA01000002">
    <property type="protein sequence ID" value="TXS95654.1"/>
    <property type="molecule type" value="Genomic_DNA"/>
</dbReference>
<keyword evidence="5 11" id="KW-0812">Transmembrane</keyword>
<name>A0A5C9A6M0_9GAMM</name>
<dbReference type="InterPro" id="IPR039426">
    <property type="entry name" value="TonB-dep_rcpt-like"/>
</dbReference>
<dbReference type="Proteomes" id="UP000321039">
    <property type="component" value="Unassembled WGS sequence"/>
</dbReference>
<keyword evidence="10 11" id="KW-0998">Cell outer membrane</keyword>
<organism evidence="16 17">
    <name type="scientific">Parahaliea maris</name>
    <dbReference type="NCBI Taxonomy" id="2716870"/>
    <lineage>
        <taxon>Bacteria</taxon>
        <taxon>Pseudomonadati</taxon>
        <taxon>Pseudomonadota</taxon>
        <taxon>Gammaproteobacteria</taxon>
        <taxon>Cellvibrionales</taxon>
        <taxon>Halieaceae</taxon>
        <taxon>Parahaliea</taxon>
    </lineage>
</organism>